<comment type="subunit">
    <text evidence="11">Monomer.</text>
</comment>
<dbReference type="GO" id="GO:0000287">
    <property type="term" value="F:magnesium ion binding"/>
    <property type="evidence" value="ECO:0007669"/>
    <property type="project" value="UniProtKB-UniRule"/>
</dbReference>
<dbReference type="GO" id="GO:0008652">
    <property type="term" value="P:amino acid biosynthetic process"/>
    <property type="evidence" value="ECO:0007669"/>
    <property type="project" value="UniProtKB-KW"/>
</dbReference>
<keyword evidence="6 11" id="KW-0547">Nucleotide-binding</keyword>
<dbReference type="SUPFAM" id="SSF51735">
    <property type="entry name" value="NAD(P)-binding Rossmann-fold domains"/>
    <property type="match status" value="1"/>
</dbReference>
<evidence type="ECO:0000256" key="10">
    <source>
        <dbReference type="ARBA" id="ARBA00048567"/>
    </source>
</evidence>
<keyword evidence="8 11" id="KW-0067">ATP-binding</keyword>
<sequence length="396" mass="44310">MKKFGLIGGKLGHSYSPLIHSKFGDYTFELCETKPEDLENMLHDESYGGFNVTIPYKKVAMEMCDELSDTAKAVGCVNTVIRDEEGRLHGYNTDYFGFKYMLEKNKIEVKGMKCLVLGSGGASLTARAVLKDLNAAEILIISRSGEHNYENISQHFDAEIIVNTTPVGMYPNNGKSPVNLDDFKNCCGVVDVIYNPNRTKLVLDAIEKSIPATGGLEMLVAQGKQASELFQHKEIEDEEIDSAIDEVRSETMNMILIGMPGAGKTLIGGEIANRMGRKFVDIDDMIVEHEGMSIPEIFDQKGEAYFRKVETEMLEKACVQTGLVIATGGGVVKKKVNYNILKQNGIVIWIKRDLDKLETDGRPLSKSMPLAQMYEERKDAYSYWSDFYINNNEERE</sequence>
<feature type="binding site" evidence="11">
    <location>
        <position position="307"/>
    </location>
    <ligand>
        <name>substrate</name>
    </ligand>
</feature>
<gene>
    <name evidence="11" type="primary">aroK</name>
    <name evidence="13" type="ORF">D0435_01690</name>
</gene>
<evidence type="ECO:0000256" key="2">
    <source>
        <dbReference type="ARBA" id="ARBA00004871"/>
    </source>
</evidence>
<keyword evidence="11" id="KW-0479">Metal-binding</keyword>
<keyword evidence="11" id="KW-0460">Magnesium</keyword>
<dbReference type="AlphaFoldDB" id="A0A845QJV3"/>
<dbReference type="SUPFAM" id="SSF53223">
    <property type="entry name" value="Aminoacid dehydrogenase-like, N-terminal domain"/>
    <property type="match status" value="1"/>
</dbReference>
<keyword evidence="11" id="KW-0963">Cytoplasm</keyword>
<proteinExistence type="inferred from homology"/>
<feature type="binding site" evidence="11">
    <location>
        <position position="283"/>
    </location>
    <ligand>
        <name>substrate</name>
    </ligand>
</feature>
<evidence type="ECO:0000256" key="3">
    <source>
        <dbReference type="ARBA" id="ARBA00012154"/>
    </source>
</evidence>
<dbReference type="RefSeq" id="WP_160200675.1">
    <property type="nucleotide sequence ID" value="NZ_QXWK01000001.1"/>
</dbReference>
<comment type="similarity">
    <text evidence="11">Belongs to the shikimate kinase family.</text>
</comment>
<evidence type="ECO:0000256" key="1">
    <source>
        <dbReference type="ARBA" id="ARBA00004842"/>
    </source>
</evidence>
<dbReference type="InterPro" id="IPR027417">
    <property type="entry name" value="P-loop_NTPase"/>
</dbReference>
<protein>
    <recommendedName>
        <fullName evidence="3 11">Shikimate kinase</fullName>
        <shortName evidence="11">SK</shortName>
        <ecNumber evidence="3 11">2.7.1.71</ecNumber>
    </recommendedName>
</protein>
<dbReference type="PANTHER" id="PTHR21089:SF1">
    <property type="entry name" value="BIFUNCTIONAL 3-DEHYDROQUINATE DEHYDRATASE_SHIKIMATE DEHYDROGENASE, CHLOROPLASTIC"/>
    <property type="match status" value="1"/>
</dbReference>
<dbReference type="InterPro" id="IPR046346">
    <property type="entry name" value="Aminoacid_DH-like_N_sf"/>
</dbReference>
<comment type="subcellular location">
    <subcellularLocation>
        <location evidence="11">Cytoplasm</location>
    </subcellularLocation>
</comment>
<reference evidence="13 14" key="1">
    <citation type="submission" date="2018-08" db="EMBL/GenBank/DDBJ databases">
        <title>Murine metabolic-syndrome-specific gut microbial biobank.</title>
        <authorList>
            <person name="Liu C."/>
        </authorList>
    </citation>
    <scope>NUCLEOTIDE SEQUENCE [LARGE SCALE GENOMIC DNA]</scope>
    <source>
        <strain evidence="13 14">28</strain>
    </source>
</reference>
<accession>A0A845QJV3</accession>
<feature type="binding site" evidence="11">
    <location>
        <position position="329"/>
    </location>
    <ligand>
        <name>substrate</name>
    </ligand>
</feature>
<comment type="pathway">
    <text evidence="2">Metabolic intermediate biosynthesis; chorismate biosynthesis; chorismate from D-erythrose 4-phosphate and phosphoenolpyruvate: step 4/7.</text>
</comment>
<evidence type="ECO:0000256" key="4">
    <source>
        <dbReference type="ARBA" id="ARBA00022605"/>
    </source>
</evidence>
<dbReference type="InterPro" id="IPR031322">
    <property type="entry name" value="Shikimate/glucono_kinase"/>
</dbReference>
<comment type="cofactor">
    <cofactor evidence="11">
        <name>Mg(2+)</name>
        <dbReference type="ChEBI" id="CHEBI:18420"/>
    </cofactor>
    <text evidence="11">Binds 1 Mg(2+) ion per subunit.</text>
</comment>
<dbReference type="CDD" id="cd00464">
    <property type="entry name" value="SK"/>
    <property type="match status" value="1"/>
</dbReference>
<dbReference type="PROSITE" id="PS01128">
    <property type="entry name" value="SHIKIMATE_KINASE"/>
    <property type="match status" value="1"/>
</dbReference>
<comment type="function">
    <text evidence="11">Catalyzes the specific phosphorylation of the 3-hydroxyl group of shikimic acid using ATP as a cosubstrate.</text>
</comment>
<evidence type="ECO:0000259" key="12">
    <source>
        <dbReference type="Pfam" id="PF08501"/>
    </source>
</evidence>
<dbReference type="Pfam" id="PF08501">
    <property type="entry name" value="Shikimate_dh_N"/>
    <property type="match status" value="1"/>
</dbReference>
<comment type="catalytic activity">
    <reaction evidence="10 11">
        <text>shikimate + ATP = 3-phosphoshikimate + ADP + H(+)</text>
        <dbReference type="Rhea" id="RHEA:13121"/>
        <dbReference type="ChEBI" id="CHEBI:15378"/>
        <dbReference type="ChEBI" id="CHEBI:30616"/>
        <dbReference type="ChEBI" id="CHEBI:36208"/>
        <dbReference type="ChEBI" id="CHEBI:145989"/>
        <dbReference type="ChEBI" id="CHEBI:456216"/>
        <dbReference type="EC" id="2.7.1.71"/>
    </reaction>
</comment>
<dbReference type="EMBL" id="QXWK01000001">
    <property type="protein sequence ID" value="NBH60388.1"/>
    <property type="molecule type" value="Genomic_DNA"/>
</dbReference>
<evidence type="ECO:0000313" key="13">
    <source>
        <dbReference type="EMBL" id="NBH60388.1"/>
    </source>
</evidence>
<feature type="domain" description="Shikimate dehydrogenase substrate binding N-terminal" evidence="12">
    <location>
        <begin position="6"/>
        <end position="80"/>
    </location>
</feature>
<dbReference type="InterPro" id="IPR022893">
    <property type="entry name" value="Shikimate_DH_fam"/>
</dbReference>
<keyword evidence="5 11" id="KW-0808">Transferase</keyword>
<dbReference type="GO" id="GO:0019632">
    <property type="term" value="P:shikimate metabolic process"/>
    <property type="evidence" value="ECO:0007669"/>
    <property type="project" value="TreeGrafter"/>
</dbReference>
<dbReference type="UniPathway" id="UPA00053">
    <property type="reaction ID" value="UER00088"/>
</dbReference>
<dbReference type="GO" id="GO:0009423">
    <property type="term" value="P:chorismate biosynthetic process"/>
    <property type="evidence" value="ECO:0007669"/>
    <property type="project" value="UniProtKB-UniRule"/>
</dbReference>
<dbReference type="GO" id="GO:0004765">
    <property type="term" value="F:shikimate kinase activity"/>
    <property type="evidence" value="ECO:0007669"/>
    <property type="project" value="UniProtKB-UniRule"/>
</dbReference>
<dbReference type="InterPro" id="IPR023000">
    <property type="entry name" value="Shikimate_kinase_CS"/>
</dbReference>
<feature type="binding site" evidence="11">
    <location>
        <position position="265"/>
    </location>
    <ligand>
        <name>Mg(2+)</name>
        <dbReference type="ChEBI" id="CHEBI:18420"/>
    </ligand>
</feature>
<dbReference type="GO" id="GO:0005829">
    <property type="term" value="C:cytosol"/>
    <property type="evidence" value="ECO:0007669"/>
    <property type="project" value="TreeGrafter"/>
</dbReference>
<dbReference type="InterPro" id="IPR036291">
    <property type="entry name" value="NAD(P)-bd_dom_sf"/>
</dbReference>
<evidence type="ECO:0000256" key="6">
    <source>
        <dbReference type="ARBA" id="ARBA00022741"/>
    </source>
</evidence>
<keyword evidence="7 11" id="KW-0418">Kinase</keyword>
<dbReference type="GO" id="GO:0050661">
    <property type="term" value="F:NADP binding"/>
    <property type="evidence" value="ECO:0007669"/>
    <property type="project" value="TreeGrafter"/>
</dbReference>
<dbReference type="SUPFAM" id="SSF52540">
    <property type="entry name" value="P-loop containing nucleoside triphosphate hydrolases"/>
    <property type="match status" value="1"/>
</dbReference>
<dbReference type="PANTHER" id="PTHR21089">
    <property type="entry name" value="SHIKIMATE DEHYDROGENASE"/>
    <property type="match status" value="1"/>
</dbReference>
<name>A0A845QJV3_9FIRM</name>
<dbReference type="GO" id="GO:0004764">
    <property type="term" value="F:shikimate 3-dehydrogenase (NADP+) activity"/>
    <property type="evidence" value="ECO:0007669"/>
    <property type="project" value="InterPro"/>
</dbReference>
<evidence type="ECO:0000256" key="8">
    <source>
        <dbReference type="ARBA" id="ARBA00022840"/>
    </source>
</evidence>
<dbReference type="Gene3D" id="3.40.50.10860">
    <property type="entry name" value="Leucine Dehydrogenase, chain A, domain 1"/>
    <property type="match status" value="1"/>
</dbReference>
<dbReference type="CDD" id="cd01065">
    <property type="entry name" value="NAD_bind_Shikimate_DH"/>
    <property type="match status" value="1"/>
</dbReference>
<comment type="pathway">
    <text evidence="1 11">Metabolic intermediate biosynthesis; chorismate biosynthesis; chorismate from D-erythrose 4-phosphate and phosphoenolpyruvate: step 5/7.</text>
</comment>
<dbReference type="Proteomes" id="UP000446866">
    <property type="component" value="Unassembled WGS sequence"/>
</dbReference>
<dbReference type="InterPro" id="IPR013708">
    <property type="entry name" value="Shikimate_DH-bd_N"/>
</dbReference>
<dbReference type="GO" id="GO:0009073">
    <property type="term" value="P:aromatic amino acid family biosynthetic process"/>
    <property type="evidence" value="ECO:0007669"/>
    <property type="project" value="UniProtKB-KW"/>
</dbReference>
<comment type="caution">
    <text evidence="11">Lacks conserved residue(s) required for the propagation of feature annotation.</text>
</comment>
<evidence type="ECO:0000256" key="11">
    <source>
        <dbReference type="HAMAP-Rule" id="MF_00109"/>
    </source>
</evidence>
<organism evidence="13 14">
    <name type="scientific">Anaerotruncus colihominis</name>
    <dbReference type="NCBI Taxonomy" id="169435"/>
    <lineage>
        <taxon>Bacteria</taxon>
        <taxon>Bacillati</taxon>
        <taxon>Bacillota</taxon>
        <taxon>Clostridia</taxon>
        <taxon>Eubacteriales</taxon>
        <taxon>Oscillospiraceae</taxon>
        <taxon>Anaerotruncus</taxon>
    </lineage>
</organism>
<keyword evidence="4 11" id="KW-0028">Amino-acid biosynthesis</keyword>
<dbReference type="Gene3D" id="3.40.50.300">
    <property type="entry name" value="P-loop containing nucleotide triphosphate hydrolases"/>
    <property type="match status" value="1"/>
</dbReference>
<keyword evidence="9 11" id="KW-0057">Aromatic amino acid biosynthesis</keyword>
<dbReference type="InterPro" id="IPR000623">
    <property type="entry name" value="Shikimate_kinase/TSH1"/>
</dbReference>
<evidence type="ECO:0000256" key="5">
    <source>
        <dbReference type="ARBA" id="ARBA00022679"/>
    </source>
</evidence>
<comment type="caution">
    <text evidence="13">The sequence shown here is derived from an EMBL/GenBank/DDBJ whole genome shotgun (WGS) entry which is preliminary data.</text>
</comment>
<dbReference type="GO" id="GO:0005524">
    <property type="term" value="F:ATP binding"/>
    <property type="evidence" value="ECO:0007669"/>
    <property type="project" value="UniProtKB-UniRule"/>
</dbReference>
<feature type="binding site" evidence="11">
    <location>
        <begin position="261"/>
        <end position="266"/>
    </location>
    <ligand>
        <name>ATP</name>
        <dbReference type="ChEBI" id="CHEBI:30616"/>
    </ligand>
</feature>
<evidence type="ECO:0000256" key="7">
    <source>
        <dbReference type="ARBA" id="ARBA00022777"/>
    </source>
</evidence>
<dbReference type="Pfam" id="PF01202">
    <property type="entry name" value="SKI"/>
    <property type="match status" value="1"/>
</dbReference>
<keyword evidence="14" id="KW-1185">Reference proteome</keyword>
<feature type="binding site" evidence="11">
    <location>
        <position position="362"/>
    </location>
    <ligand>
        <name>ATP</name>
        <dbReference type="ChEBI" id="CHEBI:30616"/>
    </ligand>
</feature>
<evidence type="ECO:0000256" key="9">
    <source>
        <dbReference type="ARBA" id="ARBA00023141"/>
    </source>
</evidence>
<feature type="binding site" evidence="11">
    <location>
        <position position="377"/>
    </location>
    <ligand>
        <name>substrate</name>
    </ligand>
</feature>
<evidence type="ECO:0000313" key="14">
    <source>
        <dbReference type="Proteomes" id="UP000446866"/>
    </source>
</evidence>
<dbReference type="Gene3D" id="3.40.50.720">
    <property type="entry name" value="NAD(P)-binding Rossmann-like Domain"/>
    <property type="match status" value="1"/>
</dbReference>
<dbReference type="HAMAP" id="MF_00109">
    <property type="entry name" value="Shikimate_kinase"/>
    <property type="match status" value="1"/>
</dbReference>
<dbReference type="PRINTS" id="PR01100">
    <property type="entry name" value="SHIKIMTKNASE"/>
</dbReference>
<dbReference type="EC" id="2.7.1.71" evidence="3 11"/>